<dbReference type="PANTHER" id="PTHR35889:SF3">
    <property type="entry name" value="F-BOX DOMAIN-CONTAINING PROTEIN"/>
    <property type="match status" value="1"/>
</dbReference>
<protein>
    <recommendedName>
        <fullName evidence="5">DUF1549 domain-containing protein</fullName>
    </recommendedName>
</protein>
<reference evidence="3 4" key="1">
    <citation type="submission" date="2019-07" db="EMBL/GenBank/DDBJ databases">
        <title>Whole genome shotgun sequence of Brevifollis gellanilyticus NBRC 108608.</title>
        <authorList>
            <person name="Hosoyama A."/>
            <person name="Uohara A."/>
            <person name="Ohji S."/>
            <person name="Ichikawa N."/>
        </authorList>
    </citation>
    <scope>NUCLEOTIDE SEQUENCE [LARGE SCALE GENOMIC DNA]</scope>
    <source>
        <strain evidence="3 4">NBRC 108608</strain>
    </source>
</reference>
<dbReference type="AlphaFoldDB" id="A0A512MBS9"/>
<feature type="domain" description="DUF1553" evidence="2">
    <location>
        <begin position="288"/>
        <end position="402"/>
    </location>
</feature>
<evidence type="ECO:0000313" key="4">
    <source>
        <dbReference type="Proteomes" id="UP000321577"/>
    </source>
</evidence>
<sequence>MLTVQADEASRRIDALLAEDWQKNQLTANAPSNDETFVRRAHLDIIGRIPTLQETQAFLSSQEKDKRAKLIDQLLASDGYAQHMFHFWADILRVQSRANGGQGEMTSKPYLEHVKKRIRENLPYDVFVRELLTAQGKVWDNPAIGYYMRDLGMPLENLANTTRVFLGTRIECAQCHNHPFDKWTQMQFYQMAAFTYPLETNFTGVAEKGPLMDLKRAEDKKPRSASSRHIGRVFENLGDFVRYSKVQALPTRVLKLPHDYQYDDAKPKSAVSSATMLGTSVKGGDVKAFAEWMTSPENPRFTKVIANRLWKKVFGLGLIEPVDELMDSTVPMNPALMQHLEQLMVASHYDMKAYLRVLYNTQAYQNEVTKTEVMPGELYHFTGPVLRRMTAEQMYDSFVTLIHPTPDLPHRRGIDSEMAKKMVYRGKLSDALDLMTPQEVFDGSLKASEAYEAISARSKPLREAYTAAEKAKDKALMEKLNLEIRSTEFVARTGIHDHVVVPAVARLYTKKTGKPSPPPIPVTTPTLEELKKPGYNRAYIEVPGYDIDQAIPREEKAAEDARDAVFMAESKKLGVSDTQSYIKARRAQARDWPRAADVDSPAPRGHYLREFGQSDRDLIENANADASMPQALVLMNSELFQSILKPNTQLRINLDKAKYPEEQLQAAYLTLLSRQPTAAEKAAWSKSGLNSAEDLIFALINTQQFIFVR</sequence>
<feature type="domain" description="DUF1553" evidence="2">
    <location>
        <begin position="583"/>
        <end position="684"/>
    </location>
</feature>
<keyword evidence="4" id="KW-1185">Reference proteome</keyword>
<accession>A0A512MBS9</accession>
<gene>
    <name evidence="3" type="ORF">BGE01nite_34910</name>
</gene>
<dbReference type="Pfam" id="PF07583">
    <property type="entry name" value="PSCyt2"/>
    <property type="match status" value="1"/>
</dbReference>
<comment type="caution">
    <text evidence="3">The sequence shown here is derived from an EMBL/GenBank/DDBJ whole genome shotgun (WGS) entry which is preliminary data.</text>
</comment>
<proteinExistence type="predicted"/>
<evidence type="ECO:0000259" key="1">
    <source>
        <dbReference type="Pfam" id="PF07583"/>
    </source>
</evidence>
<evidence type="ECO:0000313" key="3">
    <source>
        <dbReference type="EMBL" id="GEP44200.1"/>
    </source>
</evidence>
<dbReference type="PANTHER" id="PTHR35889">
    <property type="entry name" value="CYCLOINULO-OLIGOSACCHARIDE FRUCTANOTRANSFERASE-RELATED"/>
    <property type="match status" value="1"/>
</dbReference>
<evidence type="ECO:0008006" key="5">
    <source>
        <dbReference type="Google" id="ProtNLM"/>
    </source>
</evidence>
<dbReference type="InterPro" id="IPR022655">
    <property type="entry name" value="DUF1553"/>
</dbReference>
<dbReference type="Proteomes" id="UP000321577">
    <property type="component" value="Unassembled WGS sequence"/>
</dbReference>
<organism evidence="3 4">
    <name type="scientific">Brevifollis gellanilyticus</name>
    <dbReference type="NCBI Taxonomy" id="748831"/>
    <lineage>
        <taxon>Bacteria</taxon>
        <taxon>Pseudomonadati</taxon>
        <taxon>Verrucomicrobiota</taxon>
        <taxon>Verrucomicrobiia</taxon>
        <taxon>Verrucomicrobiales</taxon>
        <taxon>Verrucomicrobiaceae</taxon>
    </lineage>
</organism>
<dbReference type="Pfam" id="PF07587">
    <property type="entry name" value="PSD1"/>
    <property type="match status" value="2"/>
</dbReference>
<evidence type="ECO:0000259" key="2">
    <source>
        <dbReference type="Pfam" id="PF07587"/>
    </source>
</evidence>
<dbReference type="EMBL" id="BKAG01000026">
    <property type="protein sequence ID" value="GEP44200.1"/>
    <property type="molecule type" value="Genomic_DNA"/>
</dbReference>
<dbReference type="InterPro" id="IPR011444">
    <property type="entry name" value="DUF1549"/>
</dbReference>
<feature type="domain" description="DUF1549" evidence="1">
    <location>
        <begin position="13"/>
        <end position="195"/>
    </location>
</feature>
<name>A0A512MBS9_9BACT</name>